<name>A0A8S2SN64_9BILA</name>
<feature type="non-terminal residue" evidence="2">
    <location>
        <position position="1"/>
    </location>
</feature>
<evidence type="ECO:0000313" key="2">
    <source>
        <dbReference type="EMBL" id="CAF4232900.1"/>
    </source>
</evidence>
<gene>
    <name evidence="2" type="ORF">SMN809_LOCUS23217</name>
</gene>
<dbReference type="EMBL" id="CAJOBI010023876">
    <property type="protein sequence ID" value="CAF4232900.1"/>
    <property type="molecule type" value="Genomic_DNA"/>
</dbReference>
<feature type="non-terminal residue" evidence="2">
    <location>
        <position position="65"/>
    </location>
</feature>
<evidence type="ECO:0000313" key="3">
    <source>
        <dbReference type="Proteomes" id="UP000676336"/>
    </source>
</evidence>
<organism evidence="2 3">
    <name type="scientific">Rotaria magnacalcarata</name>
    <dbReference type="NCBI Taxonomy" id="392030"/>
    <lineage>
        <taxon>Eukaryota</taxon>
        <taxon>Metazoa</taxon>
        <taxon>Spiralia</taxon>
        <taxon>Gnathifera</taxon>
        <taxon>Rotifera</taxon>
        <taxon>Eurotatoria</taxon>
        <taxon>Bdelloidea</taxon>
        <taxon>Philodinida</taxon>
        <taxon>Philodinidae</taxon>
        <taxon>Rotaria</taxon>
    </lineage>
</organism>
<accession>A0A8S2SN64</accession>
<dbReference type="Proteomes" id="UP000676336">
    <property type="component" value="Unassembled WGS sequence"/>
</dbReference>
<evidence type="ECO:0000256" key="1">
    <source>
        <dbReference type="SAM" id="MobiDB-lite"/>
    </source>
</evidence>
<feature type="compositionally biased region" description="Acidic residues" evidence="1">
    <location>
        <begin position="1"/>
        <end position="21"/>
    </location>
</feature>
<dbReference type="AlphaFoldDB" id="A0A8S2SN64"/>
<feature type="region of interest" description="Disordered" evidence="1">
    <location>
        <begin position="1"/>
        <end position="65"/>
    </location>
</feature>
<protein>
    <submittedName>
        <fullName evidence="2">Uncharacterized protein</fullName>
    </submittedName>
</protein>
<proteinExistence type="predicted"/>
<sequence>AEEDDVPEVSDEELQVENWDQTEDKEKAVPKPVQSSNQEEQGTKKSKKKSKLSQAISQSKPKFDP</sequence>
<reference evidence="2" key="1">
    <citation type="submission" date="2021-02" db="EMBL/GenBank/DDBJ databases">
        <authorList>
            <person name="Nowell W R."/>
        </authorList>
    </citation>
    <scope>NUCLEOTIDE SEQUENCE</scope>
</reference>
<comment type="caution">
    <text evidence="2">The sequence shown here is derived from an EMBL/GenBank/DDBJ whole genome shotgun (WGS) entry which is preliminary data.</text>
</comment>
<feature type="compositionally biased region" description="Low complexity" evidence="1">
    <location>
        <begin position="52"/>
        <end position="65"/>
    </location>
</feature>